<keyword evidence="2" id="KW-1185">Reference proteome</keyword>
<gene>
    <name evidence="1" type="ORF">GCM10022402_35460</name>
</gene>
<sequence>MSYPAPSDWGQFGATVSTPVDLNAGYNVICLVKGAPYFSGATGYAELDYIELNRAHALESR</sequence>
<dbReference type="Proteomes" id="UP001500908">
    <property type="component" value="Unassembled WGS sequence"/>
</dbReference>
<dbReference type="Gene3D" id="2.60.120.260">
    <property type="entry name" value="Galactose-binding domain-like"/>
    <property type="match status" value="1"/>
</dbReference>
<organism evidence="1 2">
    <name type="scientific">Salinactinospora qingdaonensis</name>
    <dbReference type="NCBI Taxonomy" id="702744"/>
    <lineage>
        <taxon>Bacteria</taxon>
        <taxon>Bacillati</taxon>
        <taxon>Actinomycetota</taxon>
        <taxon>Actinomycetes</taxon>
        <taxon>Streptosporangiales</taxon>
        <taxon>Nocardiopsidaceae</taxon>
        <taxon>Salinactinospora</taxon>
    </lineage>
</organism>
<evidence type="ECO:0000313" key="2">
    <source>
        <dbReference type="Proteomes" id="UP001500908"/>
    </source>
</evidence>
<proteinExistence type="predicted"/>
<comment type="caution">
    <text evidence="1">The sequence shown here is derived from an EMBL/GenBank/DDBJ whole genome shotgun (WGS) entry which is preliminary data.</text>
</comment>
<evidence type="ECO:0000313" key="1">
    <source>
        <dbReference type="EMBL" id="GAA3753625.1"/>
    </source>
</evidence>
<protein>
    <submittedName>
        <fullName evidence="1">Uncharacterized protein</fullName>
    </submittedName>
</protein>
<name>A0ABP7G2A4_9ACTN</name>
<reference evidence="2" key="1">
    <citation type="journal article" date="2019" name="Int. J. Syst. Evol. Microbiol.">
        <title>The Global Catalogue of Microorganisms (GCM) 10K type strain sequencing project: providing services to taxonomists for standard genome sequencing and annotation.</title>
        <authorList>
            <consortium name="The Broad Institute Genomics Platform"/>
            <consortium name="The Broad Institute Genome Sequencing Center for Infectious Disease"/>
            <person name="Wu L."/>
            <person name="Ma J."/>
        </authorList>
    </citation>
    <scope>NUCLEOTIDE SEQUENCE [LARGE SCALE GENOMIC DNA]</scope>
    <source>
        <strain evidence="2">JCM 17137</strain>
    </source>
</reference>
<accession>A0ABP7G2A4</accession>
<dbReference type="EMBL" id="BAABDD010000018">
    <property type="protein sequence ID" value="GAA3753625.1"/>
    <property type="molecule type" value="Genomic_DNA"/>
</dbReference>